<dbReference type="InterPro" id="IPR006260">
    <property type="entry name" value="TonB/TolA_C"/>
</dbReference>
<evidence type="ECO:0000256" key="3">
    <source>
        <dbReference type="ARBA" id="ARBA00022989"/>
    </source>
</evidence>
<dbReference type="PROSITE" id="PS51257">
    <property type="entry name" value="PROKAR_LIPOPROTEIN"/>
    <property type="match status" value="1"/>
</dbReference>
<dbReference type="InterPro" id="IPR037682">
    <property type="entry name" value="TonB_C"/>
</dbReference>
<dbReference type="RefSeq" id="WP_088768359.1">
    <property type="nucleotide sequence ID" value="NZ_CP022133.1"/>
</dbReference>
<organism evidence="7 8">
    <name type="scientific">Idiomarina piscisalsi</name>
    <dbReference type="NCBI Taxonomy" id="1096243"/>
    <lineage>
        <taxon>Bacteria</taxon>
        <taxon>Pseudomonadati</taxon>
        <taxon>Pseudomonadota</taxon>
        <taxon>Gammaproteobacteria</taxon>
        <taxon>Alteromonadales</taxon>
        <taxon>Idiomarinaceae</taxon>
        <taxon>Idiomarina</taxon>
    </lineage>
</organism>
<dbReference type="PROSITE" id="PS52015">
    <property type="entry name" value="TONB_CTD"/>
    <property type="match status" value="1"/>
</dbReference>
<dbReference type="EMBL" id="CP022133">
    <property type="protein sequence ID" value="ASG65964.1"/>
    <property type="molecule type" value="Genomic_DNA"/>
</dbReference>
<dbReference type="Pfam" id="PF03544">
    <property type="entry name" value="TonB_C"/>
    <property type="match status" value="1"/>
</dbReference>
<accession>A0ABM6LTQ4</accession>
<feature type="chain" id="PRO_5046137586" description="TonB C-terminal domain-containing protein" evidence="5">
    <location>
        <begin position="21"/>
        <end position="156"/>
    </location>
</feature>
<sequence>MTKHFSVVSLFSILVISGCATTSSNIEYPNLPVVDNELGKSKWAQLERFPARYPQQAVINSLEGCATVEYVITPENNIRDIVVVKSTNKHFSTAAKDVVTNWKWGELPKNVTSEPVKTQTRFDFCFDKANQSCSTIEPEYSCPGEDIIYSRGMMVQ</sequence>
<dbReference type="SUPFAM" id="SSF74653">
    <property type="entry name" value="TolA/TonB C-terminal domain"/>
    <property type="match status" value="1"/>
</dbReference>
<evidence type="ECO:0000256" key="2">
    <source>
        <dbReference type="ARBA" id="ARBA00022692"/>
    </source>
</evidence>
<name>A0ABM6LTQ4_9GAMM</name>
<evidence type="ECO:0000256" key="5">
    <source>
        <dbReference type="SAM" id="SignalP"/>
    </source>
</evidence>
<comment type="subcellular location">
    <subcellularLocation>
        <location evidence="1">Membrane</location>
        <topology evidence="1">Single-pass membrane protein</topology>
    </subcellularLocation>
</comment>
<evidence type="ECO:0000256" key="1">
    <source>
        <dbReference type="ARBA" id="ARBA00004167"/>
    </source>
</evidence>
<gene>
    <name evidence="7" type="ORF">CEW91_07335</name>
</gene>
<evidence type="ECO:0000259" key="6">
    <source>
        <dbReference type="PROSITE" id="PS52015"/>
    </source>
</evidence>
<feature type="domain" description="TonB C-terminal" evidence="6">
    <location>
        <begin position="38"/>
        <end position="131"/>
    </location>
</feature>
<feature type="signal peptide" evidence="5">
    <location>
        <begin position="1"/>
        <end position="20"/>
    </location>
</feature>
<evidence type="ECO:0000313" key="8">
    <source>
        <dbReference type="Proteomes" id="UP000197717"/>
    </source>
</evidence>
<keyword evidence="4" id="KW-0472">Membrane</keyword>
<keyword evidence="8" id="KW-1185">Reference proteome</keyword>
<evidence type="ECO:0000256" key="4">
    <source>
        <dbReference type="ARBA" id="ARBA00023136"/>
    </source>
</evidence>
<keyword evidence="5" id="KW-0732">Signal</keyword>
<dbReference type="Gene3D" id="3.30.1150.10">
    <property type="match status" value="1"/>
</dbReference>
<keyword evidence="3" id="KW-1133">Transmembrane helix</keyword>
<protein>
    <recommendedName>
        <fullName evidence="6">TonB C-terminal domain-containing protein</fullName>
    </recommendedName>
</protein>
<dbReference type="NCBIfam" id="TIGR01352">
    <property type="entry name" value="tonB_Cterm"/>
    <property type="match status" value="1"/>
</dbReference>
<proteinExistence type="predicted"/>
<reference evidence="7 8" key="1">
    <citation type="submission" date="2017-06" db="EMBL/GenBank/DDBJ databases">
        <title>Complete genome sequence of Idiomarina piscisalsi strain 10PY1A isolated from soil of Soudi Arabia.</title>
        <authorList>
            <person name="Kim M.-C."/>
            <person name="Jung B.K."/>
            <person name="Budiyanto F."/>
            <person name="Nzila A."/>
            <person name="Shin J.-H."/>
        </authorList>
    </citation>
    <scope>NUCLEOTIDE SEQUENCE [LARGE SCALE GENOMIC DNA]</scope>
    <source>
        <strain evidence="7 8">10PY1A</strain>
    </source>
</reference>
<keyword evidence="2" id="KW-0812">Transmembrane</keyword>
<evidence type="ECO:0000313" key="7">
    <source>
        <dbReference type="EMBL" id="ASG65964.1"/>
    </source>
</evidence>
<dbReference type="Proteomes" id="UP000197717">
    <property type="component" value="Chromosome"/>
</dbReference>